<dbReference type="Pfam" id="PF09831">
    <property type="entry name" value="DUF2058"/>
    <property type="match status" value="1"/>
</dbReference>
<name>A0A3B1BIS9_9ZZZZ</name>
<protein>
    <recommendedName>
        <fullName evidence="3">Nucleoprotein/polynucleotide-associated enzyme</fullName>
    </recommendedName>
</protein>
<evidence type="ECO:0000256" key="1">
    <source>
        <dbReference type="SAM" id="MobiDB-lite"/>
    </source>
</evidence>
<accession>A0A3B1BIS9</accession>
<organism evidence="2">
    <name type="scientific">hydrothermal vent metagenome</name>
    <dbReference type="NCBI Taxonomy" id="652676"/>
    <lineage>
        <taxon>unclassified sequences</taxon>
        <taxon>metagenomes</taxon>
        <taxon>ecological metagenomes</taxon>
    </lineage>
</organism>
<feature type="compositionally biased region" description="Basic and acidic residues" evidence="1">
    <location>
        <begin position="51"/>
        <end position="72"/>
    </location>
</feature>
<feature type="region of interest" description="Disordered" evidence="1">
    <location>
        <begin position="1"/>
        <end position="74"/>
    </location>
</feature>
<sequence length="180" mass="21274">MNNPFQEQLLKAGVVSKQQVQKANKDKQKKKKQQRNQKQATTDATSLKARQAADEKARRDRELNQRKQEQARKKAISAEINQLISTNRIERNEQCDIPYNFEHQKKVKRIYINEEMKQKVIQGKLGIARIEGRYELVPRAIAEKIQQRNEKRIILFDNETVDVDENDPYAEYKIPDDLIW</sequence>
<dbReference type="EMBL" id="UOFZ01000009">
    <property type="protein sequence ID" value="VAX12013.1"/>
    <property type="molecule type" value="Genomic_DNA"/>
</dbReference>
<gene>
    <name evidence="2" type="ORF">MNBD_GAMMA24-773</name>
</gene>
<evidence type="ECO:0008006" key="3">
    <source>
        <dbReference type="Google" id="ProtNLM"/>
    </source>
</evidence>
<dbReference type="AlphaFoldDB" id="A0A3B1BIS9"/>
<reference evidence="2" key="1">
    <citation type="submission" date="2018-06" db="EMBL/GenBank/DDBJ databases">
        <authorList>
            <person name="Zhirakovskaya E."/>
        </authorList>
    </citation>
    <scope>NUCLEOTIDE SEQUENCE</scope>
</reference>
<dbReference type="InterPro" id="IPR018636">
    <property type="entry name" value="DUF2058"/>
</dbReference>
<evidence type="ECO:0000313" key="2">
    <source>
        <dbReference type="EMBL" id="VAX12013.1"/>
    </source>
</evidence>
<proteinExistence type="predicted"/>